<feature type="signal peptide" evidence="2">
    <location>
        <begin position="1"/>
        <end position="18"/>
    </location>
</feature>
<dbReference type="Proteomes" id="UP000041254">
    <property type="component" value="Unassembled WGS sequence"/>
</dbReference>
<dbReference type="InParanoid" id="A0A0G4E8X8"/>
<dbReference type="EMBL" id="CDMY01000008">
    <property type="protein sequence ID" value="CEL91656.1"/>
    <property type="molecule type" value="Genomic_DNA"/>
</dbReference>
<feature type="chain" id="PRO_5005187288" evidence="2">
    <location>
        <begin position="19"/>
        <end position="184"/>
    </location>
</feature>
<dbReference type="AlphaFoldDB" id="A0A0G4E8X8"/>
<evidence type="ECO:0000256" key="2">
    <source>
        <dbReference type="SAM" id="SignalP"/>
    </source>
</evidence>
<gene>
    <name evidence="3" type="ORF">Vbra_23257</name>
</gene>
<feature type="compositionally biased region" description="Low complexity" evidence="1">
    <location>
        <begin position="36"/>
        <end position="69"/>
    </location>
</feature>
<dbReference type="VEuPathDB" id="CryptoDB:Vbra_23257"/>
<protein>
    <submittedName>
        <fullName evidence="3">Uncharacterized protein</fullName>
    </submittedName>
</protein>
<evidence type="ECO:0000256" key="1">
    <source>
        <dbReference type="SAM" id="MobiDB-lite"/>
    </source>
</evidence>
<sequence length="184" mass="20049">MRTFWLVALLGTLAFAAAQEVEQPVRTNCGRKCPTTTTTTTTTSTTPPTTTTTSTTTATPTPPTTTTTEKPPKPTKPPKHDKYDGDGKCCWMCLPFDVFCWMDECDWDGCDHEWFHDHPDEAHAAELKLKACFDLGFVVKLGPKGISISQSQSQHSGAGVGLASAEGFYSCQEMERNMNAASGY</sequence>
<reference evidence="3 4" key="1">
    <citation type="submission" date="2014-11" db="EMBL/GenBank/DDBJ databases">
        <authorList>
            <person name="Zhu J."/>
            <person name="Qi W."/>
            <person name="Song R."/>
        </authorList>
    </citation>
    <scope>NUCLEOTIDE SEQUENCE [LARGE SCALE GENOMIC DNA]</scope>
</reference>
<accession>A0A0G4E8X8</accession>
<name>A0A0G4E8X8_VITBC</name>
<proteinExistence type="predicted"/>
<feature type="region of interest" description="Disordered" evidence="1">
    <location>
        <begin position="36"/>
        <end position="79"/>
    </location>
</feature>
<evidence type="ECO:0000313" key="4">
    <source>
        <dbReference type="Proteomes" id="UP000041254"/>
    </source>
</evidence>
<organism evidence="3 4">
    <name type="scientific">Vitrella brassicaformis (strain CCMP3155)</name>
    <dbReference type="NCBI Taxonomy" id="1169540"/>
    <lineage>
        <taxon>Eukaryota</taxon>
        <taxon>Sar</taxon>
        <taxon>Alveolata</taxon>
        <taxon>Colpodellida</taxon>
        <taxon>Vitrellaceae</taxon>
        <taxon>Vitrella</taxon>
    </lineage>
</organism>
<keyword evidence="4" id="KW-1185">Reference proteome</keyword>
<evidence type="ECO:0000313" key="3">
    <source>
        <dbReference type="EMBL" id="CEL91656.1"/>
    </source>
</evidence>
<keyword evidence="2" id="KW-0732">Signal</keyword>